<evidence type="ECO:0000256" key="2">
    <source>
        <dbReference type="ARBA" id="ARBA00005019"/>
    </source>
</evidence>
<feature type="domain" description="Cytidyltransferase-like" evidence="11">
    <location>
        <begin position="30"/>
        <end position="186"/>
    </location>
</feature>
<dbReference type="GO" id="GO:0005524">
    <property type="term" value="F:ATP binding"/>
    <property type="evidence" value="ECO:0007669"/>
    <property type="project" value="UniProtKB-KW"/>
</dbReference>
<comment type="pathway">
    <text evidence="2 10">Cofactor biosynthesis; NAD(+) biosynthesis; deamido-NAD(+) from nicotinate D-ribonucleotide: step 1/1.</text>
</comment>
<evidence type="ECO:0000256" key="7">
    <source>
        <dbReference type="ARBA" id="ARBA00022840"/>
    </source>
</evidence>
<accession>A0A1L8QNX9</accession>
<evidence type="ECO:0000256" key="6">
    <source>
        <dbReference type="ARBA" id="ARBA00022741"/>
    </source>
</evidence>
<dbReference type="NCBIfam" id="TIGR00482">
    <property type="entry name" value="nicotinate (nicotinamide) nucleotide adenylyltransferase"/>
    <property type="match status" value="1"/>
</dbReference>
<dbReference type="InterPro" id="IPR014729">
    <property type="entry name" value="Rossmann-like_a/b/a_fold"/>
</dbReference>
<evidence type="ECO:0000256" key="5">
    <source>
        <dbReference type="ARBA" id="ARBA00022695"/>
    </source>
</evidence>
<keyword evidence="8 10" id="KW-0520">NAD</keyword>
<protein>
    <recommendedName>
        <fullName evidence="10">Probable nicotinate-nucleotide adenylyltransferase</fullName>
        <ecNumber evidence="10">2.7.7.18</ecNumber>
    </recommendedName>
    <alternativeName>
        <fullName evidence="10">Deamido-NAD(+) diphosphorylase</fullName>
    </alternativeName>
    <alternativeName>
        <fullName evidence="10">Deamido-NAD(+) pyrophosphorylase</fullName>
    </alternativeName>
    <alternativeName>
        <fullName evidence="10">Nicotinate mononucleotide adenylyltransferase</fullName>
        <shortName evidence="10">NaMN adenylyltransferase</shortName>
    </alternativeName>
</protein>
<keyword evidence="5 10" id="KW-0548">Nucleotidyltransferase</keyword>
<evidence type="ECO:0000259" key="11">
    <source>
        <dbReference type="Pfam" id="PF01467"/>
    </source>
</evidence>
<evidence type="ECO:0000313" key="12">
    <source>
        <dbReference type="EMBL" id="OJG09213.1"/>
    </source>
</evidence>
<keyword evidence="13" id="KW-1185">Reference proteome</keyword>
<keyword evidence="7 10" id="KW-0067">ATP-binding</keyword>
<dbReference type="CDD" id="cd02165">
    <property type="entry name" value="NMNAT"/>
    <property type="match status" value="1"/>
</dbReference>
<dbReference type="UniPathway" id="UPA00253">
    <property type="reaction ID" value="UER00332"/>
</dbReference>
<reference evidence="12 13" key="1">
    <citation type="submission" date="2014-12" db="EMBL/GenBank/DDBJ databases">
        <title>Draft genome sequences of 29 type strains of Enterococci.</title>
        <authorList>
            <person name="Zhong Z."/>
            <person name="Sun Z."/>
            <person name="Liu W."/>
            <person name="Zhang W."/>
            <person name="Zhang H."/>
        </authorList>
    </citation>
    <scope>NUCLEOTIDE SEQUENCE [LARGE SCALE GENOMIC DNA]</scope>
    <source>
        <strain evidence="12 13">DSM 17690</strain>
    </source>
</reference>
<dbReference type="STRING" id="328396.RU93_GL000924"/>
<keyword evidence="3 10" id="KW-0662">Pyridine nucleotide biosynthesis</keyword>
<dbReference type="Proteomes" id="UP000182149">
    <property type="component" value="Unassembled WGS sequence"/>
</dbReference>
<comment type="similarity">
    <text evidence="10">Belongs to the NadD family.</text>
</comment>
<dbReference type="NCBIfam" id="NF000840">
    <property type="entry name" value="PRK00071.1-3"/>
    <property type="match status" value="1"/>
</dbReference>
<sequence>MAMAIKKKNRTLALVEEEKSETTIRKQVGLLGGAFNPVHITHLIAADQVGRGLGLEKVFLMPSYTSPHIDPKPTIASEHRLKMLQLAIEDNPLLDVETIELERGGKSYTYDTLVALKEKNPDTDYFFIIGGDMVDYLPTWHRIDELVDLVQFVGIQRPGYPKETPYPLIWVDVPLMEISSTMIRQKVAQGCSIQYFVPQKVNQYIQEMGLYRND</sequence>
<dbReference type="InterPro" id="IPR005248">
    <property type="entry name" value="NadD/NMNAT"/>
</dbReference>
<evidence type="ECO:0000256" key="8">
    <source>
        <dbReference type="ARBA" id="ARBA00023027"/>
    </source>
</evidence>
<dbReference type="GO" id="GO:0009435">
    <property type="term" value="P:NAD+ biosynthetic process"/>
    <property type="evidence" value="ECO:0007669"/>
    <property type="project" value="UniProtKB-UniRule"/>
</dbReference>
<proteinExistence type="inferred from homology"/>
<comment type="catalytic activity">
    <reaction evidence="9 10">
        <text>nicotinate beta-D-ribonucleotide + ATP + H(+) = deamido-NAD(+) + diphosphate</text>
        <dbReference type="Rhea" id="RHEA:22860"/>
        <dbReference type="ChEBI" id="CHEBI:15378"/>
        <dbReference type="ChEBI" id="CHEBI:30616"/>
        <dbReference type="ChEBI" id="CHEBI:33019"/>
        <dbReference type="ChEBI" id="CHEBI:57502"/>
        <dbReference type="ChEBI" id="CHEBI:58437"/>
        <dbReference type="EC" id="2.7.7.18"/>
    </reaction>
</comment>
<dbReference type="Pfam" id="PF01467">
    <property type="entry name" value="CTP_transf_like"/>
    <property type="match status" value="1"/>
</dbReference>
<dbReference type="Gene3D" id="3.40.50.620">
    <property type="entry name" value="HUPs"/>
    <property type="match status" value="1"/>
</dbReference>
<dbReference type="HAMAP" id="MF_00244">
    <property type="entry name" value="NaMN_adenylyltr"/>
    <property type="match status" value="1"/>
</dbReference>
<comment type="caution">
    <text evidence="12">The sequence shown here is derived from an EMBL/GenBank/DDBJ whole genome shotgun (WGS) entry which is preliminary data.</text>
</comment>
<gene>
    <name evidence="10" type="primary">nadD</name>
    <name evidence="12" type="ORF">RU93_GL000924</name>
</gene>
<dbReference type="EC" id="2.7.7.18" evidence="10"/>
<evidence type="ECO:0000313" key="13">
    <source>
        <dbReference type="Proteomes" id="UP000182149"/>
    </source>
</evidence>
<dbReference type="InterPro" id="IPR004821">
    <property type="entry name" value="Cyt_trans-like"/>
</dbReference>
<keyword evidence="4 10" id="KW-0808">Transferase</keyword>
<dbReference type="AlphaFoldDB" id="A0A1L8QNX9"/>
<name>A0A1L8QNX9_9ENTE</name>
<evidence type="ECO:0000256" key="1">
    <source>
        <dbReference type="ARBA" id="ARBA00002324"/>
    </source>
</evidence>
<evidence type="ECO:0000256" key="9">
    <source>
        <dbReference type="ARBA" id="ARBA00048721"/>
    </source>
</evidence>
<keyword evidence="6 10" id="KW-0547">Nucleotide-binding</keyword>
<comment type="function">
    <text evidence="1 10">Catalyzes the reversible adenylation of nicotinate mononucleotide (NaMN) to nicotinic acid adenine dinucleotide (NaAD).</text>
</comment>
<dbReference type="NCBIfam" id="NF000841">
    <property type="entry name" value="PRK00071.1-4"/>
    <property type="match status" value="1"/>
</dbReference>
<dbReference type="SUPFAM" id="SSF52374">
    <property type="entry name" value="Nucleotidylyl transferase"/>
    <property type="match status" value="1"/>
</dbReference>
<evidence type="ECO:0000256" key="4">
    <source>
        <dbReference type="ARBA" id="ARBA00022679"/>
    </source>
</evidence>
<dbReference type="GO" id="GO:0004515">
    <property type="term" value="F:nicotinate-nucleotide adenylyltransferase activity"/>
    <property type="evidence" value="ECO:0007669"/>
    <property type="project" value="UniProtKB-UniRule"/>
</dbReference>
<organism evidence="12 13">
    <name type="scientific">Enterococcus aquimarinus</name>
    <dbReference type="NCBI Taxonomy" id="328396"/>
    <lineage>
        <taxon>Bacteria</taxon>
        <taxon>Bacillati</taxon>
        <taxon>Bacillota</taxon>
        <taxon>Bacilli</taxon>
        <taxon>Lactobacillales</taxon>
        <taxon>Enterococcaceae</taxon>
        <taxon>Enterococcus</taxon>
    </lineage>
</organism>
<dbReference type="PANTHER" id="PTHR39321:SF3">
    <property type="entry name" value="PHOSPHOPANTETHEINE ADENYLYLTRANSFERASE"/>
    <property type="match status" value="1"/>
</dbReference>
<evidence type="ECO:0000256" key="10">
    <source>
        <dbReference type="HAMAP-Rule" id="MF_00244"/>
    </source>
</evidence>
<evidence type="ECO:0000256" key="3">
    <source>
        <dbReference type="ARBA" id="ARBA00022642"/>
    </source>
</evidence>
<dbReference type="EMBL" id="JXKD01000019">
    <property type="protein sequence ID" value="OJG09213.1"/>
    <property type="molecule type" value="Genomic_DNA"/>
</dbReference>
<dbReference type="PANTHER" id="PTHR39321">
    <property type="entry name" value="NICOTINATE-NUCLEOTIDE ADENYLYLTRANSFERASE-RELATED"/>
    <property type="match status" value="1"/>
</dbReference>